<name>A0A5E9G3L2_9MICO</name>
<feature type="domain" description="IstB-like ATP-binding" evidence="1">
    <location>
        <begin position="3"/>
        <end position="47"/>
    </location>
</feature>
<evidence type="ECO:0000313" key="3">
    <source>
        <dbReference type="Proteomes" id="UP000199639"/>
    </source>
</evidence>
<sequence>MFCTQYSQKDWHQRLGSGVHADAIMDRIIHNTVWVETGTYNMREHTALTSV</sequence>
<accession>A0A5E9G3L2</accession>
<dbReference type="InterPro" id="IPR002611">
    <property type="entry name" value="IstB_ATP-bd"/>
</dbReference>
<evidence type="ECO:0000313" key="2">
    <source>
        <dbReference type="EMBL" id="SDO40860.1"/>
    </source>
</evidence>
<dbReference type="Proteomes" id="UP000199639">
    <property type="component" value="Unassembled WGS sequence"/>
</dbReference>
<dbReference type="AlphaFoldDB" id="A0A5E9G3L2"/>
<dbReference type="EMBL" id="FNIB01000017">
    <property type="protein sequence ID" value="SDO40860.1"/>
    <property type="molecule type" value="Genomic_DNA"/>
</dbReference>
<reference evidence="2 3" key="1">
    <citation type="submission" date="2016-10" db="EMBL/GenBank/DDBJ databases">
        <authorList>
            <person name="Varghese N."/>
            <person name="Submissions S."/>
        </authorList>
    </citation>
    <scope>NUCLEOTIDE SEQUENCE [LARGE SCALE GENOMIC DNA]</scope>
    <source>
        <strain evidence="2 3">CGMCC 1.11215</strain>
    </source>
</reference>
<proteinExistence type="predicted"/>
<gene>
    <name evidence="2" type="ORF">SAMN05216368_11751</name>
</gene>
<protein>
    <recommendedName>
        <fullName evidence="1">IstB-like ATP-binding domain-containing protein</fullName>
    </recommendedName>
</protein>
<evidence type="ECO:0000259" key="1">
    <source>
        <dbReference type="Pfam" id="PF01695"/>
    </source>
</evidence>
<dbReference type="RefSeq" id="WP_276326818.1">
    <property type="nucleotide sequence ID" value="NZ_FNIB01000017.1"/>
</dbReference>
<dbReference type="GO" id="GO:0005524">
    <property type="term" value="F:ATP binding"/>
    <property type="evidence" value="ECO:0007669"/>
    <property type="project" value="InterPro"/>
</dbReference>
<organism evidence="2 3">
    <name type="scientific">Cryobacterium flavum</name>
    <dbReference type="NCBI Taxonomy" id="1424659"/>
    <lineage>
        <taxon>Bacteria</taxon>
        <taxon>Bacillati</taxon>
        <taxon>Actinomycetota</taxon>
        <taxon>Actinomycetes</taxon>
        <taxon>Micrococcales</taxon>
        <taxon>Microbacteriaceae</taxon>
        <taxon>Cryobacterium</taxon>
    </lineage>
</organism>
<dbReference type="Pfam" id="PF01695">
    <property type="entry name" value="IstB_IS21"/>
    <property type="match status" value="1"/>
</dbReference>